<keyword evidence="8" id="KW-1133">Transmembrane helix</keyword>
<dbReference type="InterPro" id="IPR001128">
    <property type="entry name" value="Cyt_P450"/>
</dbReference>
<dbReference type="Pfam" id="PF00067">
    <property type="entry name" value="p450"/>
    <property type="match status" value="1"/>
</dbReference>
<dbReference type="GO" id="GO:0016705">
    <property type="term" value="F:oxidoreductase activity, acting on paired donors, with incorporation or reduction of molecular oxygen"/>
    <property type="evidence" value="ECO:0007669"/>
    <property type="project" value="InterPro"/>
</dbReference>
<reference evidence="15" key="1">
    <citation type="submission" date="2022-07" db="EMBL/GenBank/DDBJ databases">
        <title>Genome Sequence of Physisporinus lineatus.</title>
        <authorList>
            <person name="Buettner E."/>
        </authorList>
    </citation>
    <scope>NUCLEOTIDE SEQUENCE</scope>
    <source>
        <strain evidence="15">VT162</strain>
    </source>
</reference>
<evidence type="ECO:0000256" key="7">
    <source>
        <dbReference type="ARBA" id="ARBA00022723"/>
    </source>
</evidence>
<comment type="subcellular location">
    <subcellularLocation>
        <location evidence="2">Membrane</location>
    </subcellularLocation>
</comment>
<dbReference type="GO" id="GO:0016020">
    <property type="term" value="C:membrane"/>
    <property type="evidence" value="ECO:0007669"/>
    <property type="project" value="UniProtKB-SubCell"/>
</dbReference>
<dbReference type="CDD" id="cd11065">
    <property type="entry name" value="CYP64-like"/>
    <property type="match status" value="1"/>
</dbReference>
<evidence type="ECO:0000256" key="5">
    <source>
        <dbReference type="ARBA" id="ARBA00022617"/>
    </source>
</evidence>
<dbReference type="PRINTS" id="PR00463">
    <property type="entry name" value="EP450I"/>
</dbReference>
<evidence type="ECO:0000313" key="15">
    <source>
        <dbReference type="EMBL" id="KAJ3491621.1"/>
    </source>
</evidence>
<dbReference type="PANTHER" id="PTHR46300:SF5">
    <property type="entry name" value="CYTOCHROME P450"/>
    <property type="match status" value="1"/>
</dbReference>
<dbReference type="SUPFAM" id="SSF48264">
    <property type="entry name" value="Cytochrome P450"/>
    <property type="match status" value="1"/>
</dbReference>
<dbReference type="GO" id="GO:0004497">
    <property type="term" value="F:monooxygenase activity"/>
    <property type="evidence" value="ECO:0007669"/>
    <property type="project" value="UniProtKB-KW"/>
</dbReference>
<evidence type="ECO:0000256" key="9">
    <source>
        <dbReference type="ARBA" id="ARBA00023002"/>
    </source>
</evidence>
<keyword evidence="7 13" id="KW-0479">Metal-binding</keyword>
<name>A0AAD5VC34_9APHY</name>
<keyword evidence="10 13" id="KW-0408">Iron</keyword>
<evidence type="ECO:0000256" key="6">
    <source>
        <dbReference type="ARBA" id="ARBA00022692"/>
    </source>
</evidence>
<evidence type="ECO:0000256" key="1">
    <source>
        <dbReference type="ARBA" id="ARBA00001971"/>
    </source>
</evidence>
<gene>
    <name evidence="15" type="ORF">NLI96_g551</name>
</gene>
<accession>A0AAD5VC34</accession>
<dbReference type="Gene3D" id="1.10.630.10">
    <property type="entry name" value="Cytochrome P450"/>
    <property type="match status" value="1"/>
</dbReference>
<dbReference type="InterPro" id="IPR050364">
    <property type="entry name" value="Cytochrome_P450_fung"/>
</dbReference>
<dbReference type="AlphaFoldDB" id="A0AAD5VC34"/>
<feature type="binding site" description="axial binding residue" evidence="13">
    <location>
        <position position="436"/>
    </location>
    <ligand>
        <name>heme</name>
        <dbReference type="ChEBI" id="CHEBI:30413"/>
    </ligand>
    <ligandPart>
        <name>Fe</name>
        <dbReference type="ChEBI" id="CHEBI:18248"/>
    </ligandPart>
</feature>
<comment type="similarity">
    <text evidence="4 14">Belongs to the cytochrome P450 family.</text>
</comment>
<evidence type="ECO:0000313" key="16">
    <source>
        <dbReference type="Proteomes" id="UP001212997"/>
    </source>
</evidence>
<dbReference type="PANTHER" id="PTHR46300">
    <property type="entry name" value="P450, PUTATIVE (EUROFUNG)-RELATED-RELATED"/>
    <property type="match status" value="1"/>
</dbReference>
<keyword evidence="9 14" id="KW-0560">Oxidoreductase</keyword>
<dbReference type="InterPro" id="IPR002401">
    <property type="entry name" value="Cyt_P450_E_grp-I"/>
</dbReference>
<evidence type="ECO:0000256" key="4">
    <source>
        <dbReference type="ARBA" id="ARBA00010617"/>
    </source>
</evidence>
<comment type="pathway">
    <text evidence="3">Secondary metabolite biosynthesis.</text>
</comment>
<dbReference type="GO" id="GO:0020037">
    <property type="term" value="F:heme binding"/>
    <property type="evidence" value="ECO:0007669"/>
    <property type="project" value="InterPro"/>
</dbReference>
<comment type="caution">
    <text evidence="15">The sequence shown here is derived from an EMBL/GenBank/DDBJ whole genome shotgun (WGS) entry which is preliminary data.</text>
</comment>
<evidence type="ECO:0000256" key="13">
    <source>
        <dbReference type="PIRSR" id="PIRSR602401-1"/>
    </source>
</evidence>
<evidence type="ECO:0000256" key="3">
    <source>
        <dbReference type="ARBA" id="ARBA00005179"/>
    </source>
</evidence>
<evidence type="ECO:0000256" key="8">
    <source>
        <dbReference type="ARBA" id="ARBA00022989"/>
    </source>
</evidence>
<evidence type="ECO:0008006" key="17">
    <source>
        <dbReference type="Google" id="ProtNLM"/>
    </source>
</evidence>
<evidence type="ECO:0000256" key="2">
    <source>
        <dbReference type="ARBA" id="ARBA00004370"/>
    </source>
</evidence>
<dbReference type="PRINTS" id="PR00385">
    <property type="entry name" value="P450"/>
</dbReference>
<keyword evidence="11 14" id="KW-0503">Monooxygenase</keyword>
<dbReference type="PROSITE" id="PS00086">
    <property type="entry name" value="CYTOCHROME_P450"/>
    <property type="match status" value="1"/>
</dbReference>
<comment type="cofactor">
    <cofactor evidence="1 13">
        <name>heme</name>
        <dbReference type="ChEBI" id="CHEBI:30413"/>
    </cofactor>
</comment>
<evidence type="ECO:0000256" key="11">
    <source>
        <dbReference type="ARBA" id="ARBA00023033"/>
    </source>
</evidence>
<dbReference type="Proteomes" id="UP001212997">
    <property type="component" value="Unassembled WGS sequence"/>
</dbReference>
<keyword evidence="12" id="KW-0472">Membrane</keyword>
<evidence type="ECO:0000256" key="14">
    <source>
        <dbReference type="RuleBase" id="RU000461"/>
    </source>
</evidence>
<dbReference type="InterPro" id="IPR036396">
    <property type="entry name" value="Cyt_P450_sf"/>
</dbReference>
<keyword evidence="6" id="KW-0812">Transmembrane</keyword>
<protein>
    <recommendedName>
        <fullName evidence="17">Cytochrome P450</fullName>
    </recommendedName>
</protein>
<dbReference type="EMBL" id="JANAWD010000009">
    <property type="protein sequence ID" value="KAJ3491621.1"/>
    <property type="molecule type" value="Genomic_DNA"/>
</dbReference>
<keyword evidence="16" id="KW-1185">Reference proteome</keyword>
<dbReference type="InterPro" id="IPR017972">
    <property type="entry name" value="Cyt_P450_CS"/>
</dbReference>
<dbReference type="GO" id="GO:0005506">
    <property type="term" value="F:iron ion binding"/>
    <property type="evidence" value="ECO:0007669"/>
    <property type="project" value="InterPro"/>
</dbReference>
<keyword evidence="5 13" id="KW-0349">Heme</keyword>
<evidence type="ECO:0000256" key="10">
    <source>
        <dbReference type="ARBA" id="ARBA00023004"/>
    </source>
</evidence>
<proteinExistence type="inferred from homology"/>
<sequence>MSLQSYLVPLLALAVVYGVVRLFRRDNVPLPPGPPPDPIIGHLRLMRGPIQETTYYDWHRQYGDVVHLNILGKPIIFLNSEQAAKDLLDKKGKLYSDRPHFPAHELLGWHDILGFMPYGEEFHKTRKLFAEALSQSGVRVFQDNQLNQAHLLLKNFLASPDQFSSHVRRFASAVILEIAYGHRVETDDDPYLQLTEDINQCVAGAGEPGMAAIDFIPLLRYLPAGFPGASVVNHCKQFRPVLQNAIDIPFKDVEQKMASGSAEVSFLSMALENLYRTKNVSEKELRRLKISSFQFYAGGSETTWSTIENFMLIMLLHPDVQKKAQQEIDRVLGEGKLPDFGDRESLPYVECVLQESMRWHPALPLGVPHRVMDDDIYQGMLIPKGATIIANTRCMTMDENVYQNPRLFYPERYLPKPEGLGEPLPGSVFGFGRRICPGRYLAEASVWIVISALLAAFDISPGKDENGNTIEAKADFHVALTSRPKPFKCTILPRSKLSRDALEKL</sequence>
<evidence type="ECO:0000256" key="12">
    <source>
        <dbReference type="ARBA" id="ARBA00023136"/>
    </source>
</evidence>
<organism evidence="15 16">
    <name type="scientific">Meripilus lineatus</name>
    <dbReference type="NCBI Taxonomy" id="2056292"/>
    <lineage>
        <taxon>Eukaryota</taxon>
        <taxon>Fungi</taxon>
        <taxon>Dikarya</taxon>
        <taxon>Basidiomycota</taxon>
        <taxon>Agaricomycotina</taxon>
        <taxon>Agaricomycetes</taxon>
        <taxon>Polyporales</taxon>
        <taxon>Meripilaceae</taxon>
        <taxon>Meripilus</taxon>
    </lineage>
</organism>